<evidence type="ECO:0000313" key="8">
    <source>
        <dbReference type="EMBL" id="KAL1130827.1"/>
    </source>
</evidence>
<keyword evidence="4" id="KW-0862">Zinc</keyword>
<reference evidence="8 9" key="1">
    <citation type="submission" date="2024-07" db="EMBL/GenBank/DDBJ databases">
        <title>Chromosome-level genome assembly of the water stick insect Ranatra chinensis (Heteroptera: Nepidae).</title>
        <authorList>
            <person name="Liu X."/>
        </authorList>
    </citation>
    <scope>NUCLEOTIDE SEQUENCE [LARGE SCALE GENOMIC DNA]</scope>
    <source>
        <strain evidence="8">Cailab_2021Rc</strain>
        <tissue evidence="8">Muscle</tissue>
    </source>
</reference>
<evidence type="ECO:0000256" key="6">
    <source>
        <dbReference type="ARBA" id="ARBA00074519"/>
    </source>
</evidence>
<feature type="domain" description="MPN" evidence="7">
    <location>
        <begin position="134"/>
        <end position="271"/>
    </location>
</feature>
<dbReference type="InterPro" id="IPR007717">
    <property type="entry name" value="NPL4_C"/>
</dbReference>
<keyword evidence="2" id="KW-0479">Metal-binding</keyword>
<accession>A0ABD0YU40</accession>
<dbReference type="Pfam" id="PF05021">
    <property type="entry name" value="NPL4"/>
    <property type="match status" value="1"/>
</dbReference>
<comment type="pathway">
    <text evidence="5">Protein degradation; proteasomal ubiquitin-dependent pathway.</text>
</comment>
<dbReference type="GO" id="GO:0051603">
    <property type="term" value="P:proteolysis involved in protein catabolic process"/>
    <property type="evidence" value="ECO:0007669"/>
    <property type="project" value="UniProtKB-ARBA"/>
</dbReference>
<dbReference type="InterPro" id="IPR007716">
    <property type="entry name" value="NPL4_Zn-bd_put"/>
</dbReference>
<dbReference type="InterPro" id="IPR016563">
    <property type="entry name" value="Npl4"/>
</dbReference>
<dbReference type="FunFam" id="3.40.140.10:FF:000012">
    <property type="entry name" value="nuclear protein localization protein 4 homolog"/>
    <property type="match status" value="1"/>
</dbReference>
<comment type="similarity">
    <text evidence="1">Belongs to the NPL4 family.</text>
</comment>
<evidence type="ECO:0000256" key="5">
    <source>
        <dbReference type="ARBA" id="ARBA00060618"/>
    </source>
</evidence>
<organism evidence="8 9">
    <name type="scientific">Ranatra chinensis</name>
    <dbReference type="NCBI Taxonomy" id="642074"/>
    <lineage>
        <taxon>Eukaryota</taxon>
        <taxon>Metazoa</taxon>
        <taxon>Ecdysozoa</taxon>
        <taxon>Arthropoda</taxon>
        <taxon>Hexapoda</taxon>
        <taxon>Insecta</taxon>
        <taxon>Pterygota</taxon>
        <taxon>Neoptera</taxon>
        <taxon>Paraneoptera</taxon>
        <taxon>Hemiptera</taxon>
        <taxon>Heteroptera</taxon>
        <taxon>Panheteroptera</taxon>
        <taxon>Nepomorpha</taxon>
        <taxon>Nepidae</taxon>
        <taxon>Ranatrinae</taxon>
        <taxon>Ranatra</taxon>
    </lineage>
</organism>
<proteinExistence type="inferred from homology"/>
<dbReference type="EMBL" id="JBFDAA010000007">
    <property type="protein sequence ID" value="KAL1130827.1"/>
    <property type="molecule type" value="Genomic_DNA"/>
</dbReference>
<evidence type="ECO:0000259" key="7">
    <source>
        <dbReference type="PROSITE" id="PS50249"/>
    </source>
</evidence>
<dbReference type="Pfam" id="PF05020">
    <property type="entry name" value="zf-NPL4"/>
    <property type="match status" value="1"/>
</dbReference>
<dbReference type="GO" id="GO:0008270">
    <property type="term" value="F:zinc ion binding"/>
    <property type="evidence" value="ECO:0007669"/>
    <property type="project" value="UniProtKB-KW"/>
</dbReference>
<evidence type="ECO:0000256" key="1">
    <source>
        <dbReference type="ARBA" id="ARBA00011025"/>
    </source>
</evidence>
<dbReference type="PROSITE" id="PS50249">
    <property type="entry name" value="MPN"/>
    <property type="match status" value="1"/>
</dbReference>
<keyword evidence="9" id="KW-1185">Reference proteome</keyword>
<evidence type="ECO:0000256" key="2">
    <source>
        <dbReference type="ARBA" id="ARBA00022723"/>
    </source>
</evidence>
<dbReference type="InterPro" id="IPR037518">
    <property type="entry name" value="MPN"/>
</dbReference>
<dbReference type="PANTHER" id="PTHR12710:SF0">
    <property type="entry name" value="NUCLEAR PROTEIN LOCALIZATION PROTEIN 4 HOMOLOG"/>
    <property type="match status" value="1"/>
</dbReference>
<dbReference type="Gene3D" id="3.40.140.10">
    <property type="entry name" value="Cytidine Deaminase, domain 2"/>
    <property type="match status" value="1"/>
</dbReference>
<evidence type="ECO:0000256" key="4">
    <source>
        <dbReference type="ARBA" id="ARBA00022833"/>
    </source>
</evidence>
<gene>
    <name evidence="8" type="ORF">AAG570_012068</name>
</gene>
<evidence type="ECO:0000256" key="3">
    <source>
        <dbReference type="ARBA" id="ARBA00022771"/>
    </source>
</evidence>
<protein>
    <recommendedName>
        <fullName evidence="6">Nuclear protein localization protein 4 homolog</fullName>
    </recommendedName>
</protein>
<dbReference type="PANTHER" id="PTHR12710">
    <property type="entry name" value="NUCLEAR PROTEIN LOCALIZATION 4"/>
    <property type="match status" value="1"/>
</dbReference>
<name>A0ABD0YU40_9HEMI</name>
<dbReference type="CDD" id="cd08061">
    <property type="entry name" value="MPN_NPL4"/>
    <property type="match status" value="1"/>
</dbReference>
<dbReference type="AlphaFoldDB" id="A0ABD0YU40"/>
<sequence>MTDQQENINSLPSSVVEHEVDQILWEMDGKVQRNRDEKLCHHGKNACCVHCSPIEPYDDAYLREQNIKHMSFHAHLRKLTAGVDRGKFLALDNINCRIKRGCKDHPPWPRGICSKCQPNAITLNRQVFRHVDNVMFENPEIVERFLDYWRSSGHQRMGFLYGKYEVHGDVPLGIRASVVAIYEPPQESSRDSITLLPDDKGNIVDDLAQQLGLMKVGWIFTDLVADDVQKGTVKHVRNIDSHFLSAQECITAGHFQNLHPNPCKLSPTGYFGSKFVTVCVTGDDKNQVHMEGYAVSSQCMALVRDQCLIPTKDLPQLGYVKESSDKQYVPDVYYKVIF</sequence>
<keyword evidence="3" id="KW-0863">Zinc-finger</keyword>
<evidence type="ECO:0000313" key="9">
    <source>
        <dbReference type="Proteomes" id="UP001558652"/>
    </source>
</evidence>
<comment type="caution">
    <text evidence="8">The sequence shown here is derived from an EMBL/GenBank/DDBJ whole genome shotgun (WGS) entry which is preliminary data.</text>
</comment>
<dbReference type="Proteomes" id="UP001558652">
    <property type="component" value="Unassembled WGS sequence"/>
</dbReference>